<evidence type="ECO:0000313" key="2">
    <source>
        <dbReference type="EMBL" id="KAK4213371.1"/>
    </source>
</evidence>
<keyword evidence="3" id="KW-1185">Reference proteome</keyword>
<reference evidence="2" key="1">
    <citation type="journal article" date="2023" name="Mol. Phylogenet. Evol.">
        <title>Genome-scale phylogeny and comparative genomics of the fungal order Sordariales.</title>
        <authorList>
            <person name="Hensen N."/>
            <person name="Bonometti L."/>
            <person name="Westerberg I."/>
            <person name="Brannstrom I.O."/>
            <person name="Guillou S."/>
            <person name="Cros-Aarteil S."/>
            <person name="Calhoun S."/>
            <person name="Haridas S."/>
            <person name="Kuo A."/>
            <person name="Mondo S."/>
            <person name="Pangilinan J."/>
            <person name="Riley R."/>
            <person name="LaButti K."/>
            <person name="Andreopoulos B."/>
            <person name="Lipzen A."/>
            <person name="Chen C."/>
            <person name="Yan M."/>
            <person name="Daum C."/>
            <person name="Ng V."/>
            <person name="Clum A."/>
            <person name="Steindorff A."/>
            <person name="Ohm R.A."/>
            <person name="Martin F."/>
            <person name="Silar P."/>
            <person name="Natvig D.O."/>
            <person name="Lalanne C."/>
            <person name="Gautier V."/>
            <person name="Ament-Velasquez S.L."/>
            <person name="Kruys A."/>
            <person name="Hutchinson M.I."/>
            <person name="Powell A.J."/>
            <person name="Barry K."/>
            <person name="Miller A.N."/>
            <person name="Grigoriev I.V."/>
            <person name="Debuchy R."/>
            <person name="Gladieux P."/>
            <person name="Hiltunen Thoren M."/>
            <person name="Johannesson H."/>
        </authorList>
    </citation>
    <scope>NUCLEOTIDE SEQUENCE</scope>
    <source>
        <strain evidence="2">PSN293</strain>
    </source>
</reference>
<feature type="region of interest" description="Disordered" evidence="1">
    <location>
        <begin position="151"/>
        <end position="173"/>
    </location>
</feature>
<evidence type="ECO:0000313" key="3">
    <source>
        <dbReference type="Proteomes" id="UP001301769"/>
    </source>
</evidence>
<dbReference type="EMBL" id="MU858109">
    <property type="protein sequence ID" value="KAK4213371.1"/>
    <property type="molecule type" value="Genomic_DNA"/>
</dbReference>
<reference evidence="2" key="2">
    <citation type="submission" date="2023-05" db="EMBL/GenBank/DDBJ databases">
        <authorList>
            <consortium name="Lawrence Berkeley National Laboratory"/>
            <person name="Steindorff A."/>
            <person name="Hensen N."/>
            <person name="Bonometti L."/>
            <person name="Westerberg I."/>
            <person name="Brannstrom I.O."/>
            <person name="Guillou S."/>
            <person name="Cros-Aarteil S."/>
            <person name="Calhoun S."/>
            <person name="Haridas S."/>
            <person name="Kuo A."/>
            <person name="Mondo S."/>
            <person name="Pangilinan J."/>
            <person name="Riley R."/>
            <person name="Labutti K."/>
            <person name="Andreopoulos B."/>
            <person name="Lipzen A."/>
            <person name="Chen C."/>
            <person name="Yanf M."/>
            <person name="Daum C."/>
            <person name="Ng V."/>
            <person name="Clum A."/>
            <person name="Ohm R."/>
            <person name="Martin F."/>
            <person name="Silar P."/>
            <person name="Natvig D."/>
            <person name="Lalanne C."/>
            <person name="Gautier V."/>
            <person name="Ament-Velasquez S.L."/>
            <person name="Kruys A."/>
            <person name="Hutchinson M.I."/>
            <person name="Powell A.J."/>
            <person name="Barry K."/>
            <person name="Miller A.N."/>
            <person name="Grigoriev I.V."/>
            <person name="Debuchy R."/>
            <person name="Gladieux P."/>
            <person name="Thoren M.H."/>
            <person name="Johannesson H."/>
        </authorList>
    </citation>
    <scope>NUCLEOTIDE SEQUENCE</scope>
    <source>
        <strain evidence="2">PSN293</strain>
    </source>
</reference>
<feature type="region of interest" description="Disordered" evidence="1">
    <location>
        <begin position="259"/>
        <end position="306"/>
    </location>
</feature>
<accession>A0AAN6Y6Z9</accession>
<proteinExistence type="predicted"/>
<organism evidence="2 3">
    <name type="scientific">Rhypophila decipiens</name>
    <dbReference type="NCBI Taxonomy" id="261697"/>
    <lineage>
        <taxon>Eukaryota</taxon>
        <taxon>Fungi</taxon>
        <taxon>Dikarya</taxon>
        <taxon>Ascomycota</taxon>
        <taxon>Pezizomycotina</taxon>
        <taxon>Sordariomycetes</taxon>
        <taxon>Sordariomycetidae</taxon>
        <taxon>Sordariales</taxon>
        <taxon>Naviculisporaceae</taxon>
        <taxon>Rhypophila</taxon>
    </lineage>
</organism>
<feature type="compositionally biased region" description="Polar residues" evidence="1">
    <location>
        <begin position="155"/>
        <end position="173"/>
    </location>
</feature>
<protein>
    <submittedName>
        <fullName evidence="2">Uncharacterized protein</fullName>
    </submittedName>
</protein>
<gene>
    <name evidence="2" type="ORF">QBC37DRAFT_286012</name>
</gene>
<sequence length="422" mass="45692">MRLPNILNPVTWPYASGSELDSVGRFLGTVSLYRILSIIPVRLDCWEATGPARRVFSNRLGLEIAEYLDCNSVLCESGSIFHMSLYMVGASRSRAKPTLMFVSGDAKVRKDAFNTIKQSKILDAYPGFALAHIPLEAEYENFQQLAGVKGETRIDQTTPSDTSPNVSVLTTKDSGNSGRRLYFSDEIDGKNRERAATAGGIVSFHGRPMFLTVCHAASDTHGPDRQKQADEDDTGEITGFSELELGSQESGDENLVVVTSRGSESPKSSLSSADETSSVFSSPAESTESRRESTQQNLPEPAPRYPQTLGKTTVQAGHVVVSSSEWDCLLPWIPLDNYSAMIEPEAQDTRITTTTPDGGTIGGILSGTPSFVRLPFSNKFKQIYTARFDKPLAPGDCGCWVKDATTGKLFGHVIAGSPTTGL</sequence>
<feature type="non-terminal residue" evidence="2">
    <location>
        <position position="422"/>
    </location>
</feature>
<feature type="compositionally biased region" description="Polar residues" evidence="1">
    <location>
        <begin position="260"/>
        <end position="286"/>
    </location>
</feature>
<dbReference type="Proteomes" id="UP001301769">
    <property type="component" value="Unassembled WGS sequence"/>
</dbReference>
<dbReference type="AlphaFoldDB" id="A0AAN6Y6Z9"/>
<comment type="caution">
    <text evidence="2">The sequence shown here is derived from an EMBL/GenBank/DDBJ whole genome shotgun (WGS) entry which is preliminary data.</text>
</comment>
<name>A0AAN6Y6Z9_9PEZI</name>
<evidence type="ECO:0000256" key="1">
    <source>
        <dbReference type="SAM" id="MobiDB-lite"/>
    </source>
</evidence>